<gene>
    <name evidence="4" type="ORF">MCOR_51933</name>
</gene>
<dbReference type="InterPro" id="IPR029030">
    <property type="entry name" value="Caspase-like_dom_sf"/>
</dbReference>
<evidence type="ECO:0000259" key="3">
    <source>
        <dbReference type="PROSITE" id="PS50208"/>
    </source>
</evidence>
<reference evidence="4 5" key="1">
    <citation type="submission" date="2020-06" db="EMBL/GenBank/DDBJ databases">
        <authorList>
            <person name="Li R."/>
            <person name="Bekaert M."/>
        </authorList>
    </citation>
    <scope>NUCLEOTIDE SEQUENCE [LARGE SCALE GENOMIC DNA]</scope>
    <source>
        <strain evidence="5">wild</strain>
    </source>
</reference>
<dbReference type="InterPro" id="IPR011600">
    <property type="entry name" value="Pept_C14_caspase"/>
</dbReference>
<dbReference type="Proteomes" id="UP000507470">
    <property type="component" value="Unassembled WGS sequence"/>
</dbReference>
<keyword evidence="5" id="KW-1185">Reference proteome</keyword>
<dbReference type="GO" id="GO:0004197">
    <property type="term" value="F:cysteine-type endopeptidase activity"/>
    <property type="evidence" value="ECO:0007669"/>
    <property type="project" value="InterPro"/>
</dbReference>
<dbReference type="Gene3D" id="3.40.50.1460">
    <property type="match status" value="1"/>
</dbReference>
<accession>A0A6J8EH63</accession>
<dbReference type="PANTHER" id="PTHR10454">
    <property type="entry name" value="CASPASE"/>
    <property type="match status" value="1"/>
</dbReference>
<dbReference type="InterPro" id="IPR002398">
    <property type="entry name" value="Pept_C14"/>
</dbReference>
<proteinExistence type="inferred from homology"/>
<comment type="similarity">
    <text evidence="1">Belongs to the peptidase C14A family.</text>
</comment>
<evidence type="ECO:0000313" key="4">
    <source>
        <dbReference type="EMBL" id="CAC5419617.1"/>
    </source>
</evidence>
<dbReference type="SMART" id="SM00115">
    <property type="entry name" value="CASc"/>
    <property type="match status" value="1"/>
</dbReference>
<evidence type="ECO:0000256" key="2">
    <source>
        <dbReference type="SAM" id="MobiDB-lite"/>
    </source>
</evidence>
<dbReference type="OrthoDB" id="6126938at2759"/>
<dbReference type="EMBL" id="CACVKT020009047">
    <property type="protein sequence ID" value="CAC5419617.1"/>
    <property type="molecule type" value="Genomic_DNA"/>
</dbReference>
<protein>
    <recommendedName>
        <fullName evidence="3">Caspase family p20 domain-containing protein</fullName>
    </recommendedName>
</protein>
<dbReference type="AlphaFoldDB" id="A0A6J8EH63"/>
<evidence type="ECO:0000256" key="1">
    <source>
        <dbReference type="ARBA" id="ARBA00010134"/>
    </source>
</evidence>
<feature type="domain" description="Caspase family p20" evidence="3">
    <location>
        <begin position="165"/>
        <end position="329"/>
    </location>
</feature>
<dbReference type="PANTHER" id="PTHR10454:SF210">
    <property type="entry name" value="CASPASE-2"/>
    <property type="match status" value="1"/>
</dbReference>
<name>A0A6J8EH63_MYTCO</name>
<evidence type="ECO:0000313" key="5">
    <source>
        <dbReference type="Proteomes" id="UP000507470"/>
    </source>
</evidence>
<dbReference type="InterPro" id="IPR015917">
    <property type="entry name" value="Pept_C14A"/>
</dbReference>
<dbReference type="GO" id="GO:0006508">
    <property type="term" value="P:proteolysis"/>
    <property type="evidence" value="ECO:0007669"/>
    <property type="project" value="InterPro"/>
</dbReference>
<dbReference type="SUPFAM" id="SSF52129">
    <property type="entry name" value="Caspase-like"/>
    <property type="match status" value="1"/>
</dbReference>
<dbReference type="InterPro" id="IPR001309">
    <property type="entry name" value="Pept_C14_p20"/>
</dbReference>
<feature type="region of interest" description="Disordered" evidence="2">
    <location>
        <begin position="114"/>
        <end position="143"/>
    </location>
</feature>
<organism evidence="4 5">
    <name type="scientific">Mytilus coruscus</name>
    <name type="common">Sea mussel</name>
    <dbReference type="NCBI Taxonomy" id="42192"/>
    <lineage>
        <taxon>Eukaryota</taxon>
        <taxon>Metazoa</taxon>
        <taxon>Spiralia</taxon>
        <taxon>Lophotrochozoa</taxon>
        <taxon>Mollusca</taxon>
        <taxon>Bivalvia</taxon>
        <taxon>Autobranchia</taxon>
        <taxon>Pteriomorphia</taxon>
        <taxon>Mytilida</taxon>
        <taxon>Mytiloidea</taxon>
        <taxon>Mytilidae</taxon>
        <taxon>Mytilinae</taxon>
        <taxon>Mytilus</taxon>
    </lineage>
</organism>
<dbReference type="PROSITE" id="PS50208">
    <property type="entry name" value="CASPASE_P20"/>
    <property type="match status" value="1"/>
</dbReference>
<sequence>MKSKNCSHDVQGSDEHCGICGAEVVLESEISTMKKCPNCNDLQNPKAVSCTACQIKLFTCIGKKKDGSNCEAFLAETQNLKFCKGCGSPVNLVKKDADELDSRKQTQVTQPTVIAGPTRSPKEKKTGPGDVAIGNHNQNADGPKVKEEIDSRELKREATTKKCATRGLAVICTHQKFQTEKYDVTDRNIAPIDSDLMAEVWELYGCEILRCKDGTKEFYMEKLISEIEDKLKEIGSIDYFVFVLSTHGEEVHEVLKKKRENIVNIKENSGEKEQITKEEENIYVHQYHHYFYTKDDRYKTQDIIEAIGDLQDLKGKTKIFFIQACRGRAGVKEDNLDFGHDVAVVQSRGEQSNHKTEGVDKKDAIGYMPEEENNIEPDNEEETPITLAELHYDDCVVAFASISGKYAYRKENDPNQGSWLLRALHTTMIEQNKLEDTVHILDILTGVNREVSIQEACTKDYKMQLKAQSCFFHNLTCSDETLQFRFQSSPTST</sequence>
<dbReference type="Pfam" id="PF00656">
    <property type="entry name" value="Peptidase_C14"/>
    <property type="match status" value="1"/>
</dbReference>